<sequence>MAVYNIAAVYLNYYKLMKQAIHLLETLKHGGAENVAYNYAKVLSNLGVSSTFVAMDSSAEYKRMLQEQGICIEKQITGSLLDSTDYVFIHSSKNLFRLLPYIRKLKRRKTRVVYIQHLFYSEVKFRILSILINWLCTDFIRITPITEKIVGKYIKIPVSFIVNFYMAKYSRDAYADIRKQVRDELNLPQQQTVVMFSAVFRKGKGLEDCLELAGMLSDNNNIIFLVVGDGPESYLLDEYKGSNIIRIGFINDVERYLIASDIYFFPSKYKKEMLPMALVEAVDTDTAILAVKNTITDFVLDGLTYSELEDAYKSLVEKCCPSGFTHYDEAYAKSMLEKLL</sequence>
<evidence type="ECO:0000313" key="3">
    <source>
        <dbReference type="Proteomes" id="UP000440773"/>
    </source>
</evidence>
<reference evidence="2 3" key="1">
    <citation type="journal article" date="2019" name="Nat. Med.">
        <title>A library of human gut bacterial isolates paired with longitudinal multiomics data enables mechanistic microbiome research.</title>
        <authorList>
            <person name="Poyet M."/>
            <person name="Groussin M."/>
            <person name="Gibbons S.M."/>
            <person name="Avila-Pacheco J."/>
            <person name="Jiang X."/>
            <person name="Kearney S.M."/>
            <person name="Perrotta A.R."/>
            <person name="Berdy B."/>
            <person name="Zhao S."/>
            <person name="Lieberman T.D."/>
            <person name="Swanson P.K."/>
            <person name="Smith M."/>
            <person name="Roesemann S."/>
            <person name="Alexander J.E."/>
            <person name="Rich S.A."/>
            <person name="Livny J."/>
            <person name="Vlamakis H."/>
            <person name="Clish C."/>
            <person name="Bullock K."/>
            <person name="Deik A."/>
            <person name="Scott J."/>
            <person name="Pierce K.A."/>
            <person name="Xavier R.J."/>
            <person name="Alm E.J."/>
        </authorList>
    </citation>
    <scope>NUCLEOTIDE SEQUENCE [LARGE SCALE GENOMIC DNA]</scope>
    <source>
        <strain evidence="2 3">BIOML-A17</strain>
    </source>
</reference>
<keyword evidence="2" id="KW-0808">Transferase</keyword>
<protein>
    <submittedName>
        <fullName evidence="2">Glycosyltransferase family 4 protein</fullName>
    </submittedName>
</protein>
<dbReference type="RefSeq" id="WP_117986212.1">
    <property type="nucleotide sequence ID" value="NZ_WCLP01000080.1"/>
</dbReference>
<evidence type="ECO:0000313" key="2">
    <source>
        <dbReference type="EMBL" id="KAB5278747.1"/>
    </source>
</evidence>
<dbReference type="AlphaFoldDB" id="A0A414KRI6"/>
<comment type="caution">
    <text evidence="2">The sequence shown here is derived from an EMBL/GenBank/DDBJ whole genome shotgun (WGS) entry which is preliminary data.</text>
</comment>
<name>A0A414KRI6_BACSE</name>
<dbReference type="EMBL" id="WCLP01000080">
    <property type="protein sequence ID" value="KAB5278747.1"/>
    <property type="molecule type" value="Genomic_DNA"/>
</dbReference>
<dbReference type="InterPro" id="IPR001296">
    <property type="entry name" value="Glyco_trans_1"/>
</dbReference>
<feature type="domain" description="Glycosyl transferase family 1" evidence="1">
    <location>
        <begin position="179"/>
        <end position="293"/>
    </location>
</feature>
<dbReference type="PANTHER" id="PTHR12526">
    <property type="entry name" value="GLYCOSYLTRANSFERASE"/>
    <property type="match status" value="1"/>
</dbReference>
<dbReference type="Pfam" id="PF00534">
    <property type="entry name" value="Glycos_transf_1"/>
    <property type="match status" value="1"/>
</dbReference>
<dbReference type="Gene3D" id="3.40.50.2000">
    <property type="entry name" value="Glycogen Phosphorylase B"/>
    <property type="match status" value="2"/>
</dbReference>
<evidence type="ECO:0000259" key="1">
    <source>
        <dbReference type="Pfam" id="PF00534"/>
    </source>
</evidence>
<gene>
    <name evidence="2" type="ORF">F9962_17780</name>
</gene>
<dbReference type="Proteomes" id="UP000440773">
    <property type="component" value="Unassembled WGS sequence"/>
</dbReference>
<organism evidence="2 3">
    <name type="scientific">Bacteroides stercoris</name>
    <dbReference type="NCBI Taxonomy" id="46506"/>
    <lineage>
        <taxon>Bacteria</taxon>
        <taxon>Pseudomonadati</taxon>
        <taxon>Bacteroidota</taxon>
        <taxon>Bacteroidia</taxon>
        <taxon>Bacteroidales</taxon>
        <taxon>Bacteroidaceae</taxon>
        <taxon>Bacteroides</taxon>
    </lineage>
</organism>
<accession>A0A414KRI6</accession>
<dbReference type="PANTHER" id="PTHR12526:SF630">
    <property type="entry name" value="GLYCOSYLTRANSFERASE"/>
    <property type="match status" value="1"/>
</dbReference>
<dbReference type="SUPFAM" id="SSF53756">
    <property type="entry name" value="UDP-Glycosyltransferase/glycogen phosphorylase"/>
    <property type="match status" value="1"/>
</dbReference>
<proteinExistence type="predicted"/>
<dbReference type="GO" id="GO:0016757">
    <property type="term" value="F:glycosyltransferase activity"/>
    <property type="evidence" value="ECO:0007669"/>
    <property type="project" value="InterPro"/>
</dbReference>